<feature type="transmembrane region" description="Helical" evidence="1">
    <location>
        <begin position="12"/>
        <end position="34"/>
    </location>
</feature>
<name>A0AAE3VY76_9ACTN</name>
<protein>
    <submittedName>
        <fullName evidence="2">ABC-type Fe3+-siderophore transport system permease subunit</fullName>
    </submittedName>
</protein>
<dbReference type="Proteomes" id="UP001240236">
    <property type="component" value="Unassembled WGS sequence"/>
</dbReference>
<keyword evidence="1" id="KW-0812">Transmembrane</keyword>
<sequence>MLVLVTGTVALLIQWRALNAVSAVIGVPFFLLLLRRSAT</sequence>
<keyword evidence="1" id="KW-0472">Membrane</keyword>
<reference evidence="2 3" key="1">
    <citation type="submission" date="2023-07" db="EMBL/GenBank/DDBJ databases">
        <title>Sequencing the genomes of 1000 actinobacteria strains.</title>
        <authorList>
            <person name="Klenk H.-P."/>
        </authorList>
    </citation>
    <scope>NUCLEOTIDE SEQUENCE [LARGE SCALE GENOMIC DNA]</scope>
    <source>
        <strain evidence="2 3">DSM 44709</strain>
    </source>
</reference>
<accession>A0AAE3VY76</accession>
<dbReference type="AlphaFoldDB" id="A0AAE3VY76"/>
<evidence type="ECO:0000256" key="1">
    <source>
        <dbReference type="SAM" id="Phobius"/>
    </source>
</evidence>
<comment type="caution">
    <text evidence="2">The sequence shown here is derived from an EMBL/GenBank/DDBJ whole genome shotgun (WGS) entry which is preliminary data.</text>
</comment>
<gene>
    <name evidence="2" type="ORF">J2S42_001839</name>
</gene>
<keyword evidence="1" id="KW-1133">Transmembrane helix</keyword>
<proteinExistence type="predicted"/>
<keyword evidence="3" id="KW-1185">Reference proteome</keyword>
<evidence type="ECO:0000313" key="2">
    <source>
        <dbReference type="EMBL" id="MDQ0365170.1"/>
    </source>
</evidence>
<evidence type="ECO:0000313" key="3">
    <source>
        <dbReference type="Proteomes" id="UP001240236"/>
    </source>
</evidence>
<organism evidence="2 3">
    <name type="scientific">Catenuloplanes indicus</name>
    <dbReference type="NCBI Taxonomy" id="137267"/>
    <lineage>
        <taxon>Bacteria</taxon>
        <taxon>Bacillati</taxon>
        <taxon>Actinomycetota</taxon>
        <taxon>Actinomycetes</taxon>
        <taxon>Micromonosporales</taxon>
        <taxon>Micromonosporaceae</taxon>
        <taxon>Catenuloplanes</taxon>
    </lineage>
</organism>
<dbReference type="EMBL" id="JAUSUZ010000001">
    <property type="protein sequence ID" value="MDQ0365170.1"/>
    <property type="molecule type" value="Genomic_DNA"/>
</dbReference>